<proteinExistence type="predicted"/>
<protein>
    <submittedName>
        <fullName evidence="2">Sugar phosphate isomerase/epimerase</fullName>
    </submittedName>
</protein>
<sequence length="292" mass="32946">MTMEIGLNLFSVFRELNEDYFGTLEKVAQIGYKNIELISANFSTGERFTDTFSLPVIKQKFDELGLKAFAAHEGVAPGKALLDADWDKIIQENVTLGCQSIVFPMAFVSGREDTLQTAEHLNQIGKKCNEAGMNFYYHNHAHEFKRIGETSLFELLVENTDPANVKFELDLVWVMRGGYDPLALIEKLGNRCDMIHQKDLGKHVNPVSIFTASSQEESNDLMKIYTEYVKPNDFVNLGTGIVNFQETYQKLNELGYIRYAIVENEGQLGDKFTSISGDLTVMEKSVKGLIKN</sequence>
<keyword evidence="2" id="KW-0413">Isomerase</keyword>
<feature type="domain" description="Xylose isomerase-like TIM barrel" evidence="1">
    <location>
        <begin position="24"/>
        <end position="265"/>
    </location>
</feature>
<dbReference type="InterPro" id="IPR013022">
    <property type="entry name" value="Xyl_isomerase-like_TIM-brl"/>
</dbReference>
<organism evidence="2 3">
    <name type="scientific">Priestia megaterium</name>
    <name type="common">Bacillus megaterium</name>
    <dbReference type="NCBI Taxonomy" id="1404"/>
    <lineage>
        <taxon>Bacteria</taxon>
        <taxon>Bacillati</taxon>
        <taxon>Bacillota</taxon>
        <taxon>Bacilli</taxon>
        <taxon>Bacillales</taxon>
        <taxon>Bacillaceae</taxon>
        <taxon>Priestia</taxon>
    </lineage>
</organism>
<dbReference type="PANTHER" id="PTHR12110">
    <property type="entry name" value="HYDROXYPYRUVATE ISOMERASE"/>
    <property type="match status" value="1"/>
</dbReference>
<reference evidence="2 3" key="1">
    <citation type="submission" date="2020-04" db="EMBL/GenBank/DDBJ databases">
        <title>Genome-Wide Identification of 5-Methylcytosine Sites in Bacterial Genomes By High-Throughput Sequencing of MspJI Restriction Fragments.</title>
        <authorList>
            <person name="Wu V."/>
        </authorList>
    </citation>
    <scope>NUCLEOTIDE SEQUENCE [LARGE SCALE GENOMIC DNA]</scope>
    <source>
        <strain evidence="2 3">S2</strain>
    </source>
</reference>
<dbReference type="Proteomes" id="UP000501868">
    <property type="component" value="Chromosome"/>
</dbReference>
<dbReference type="InterPro" id="IPR036237">
    <property type="entry name" value="Xyl_isomerase-like_sf"/>
</dbReference>
<dbReference type="InterPro" id="IPR050312">
    <property type="entry name" value="IolE/XylAMocC-like"/>
</dbReference>
<evidence type="ECO:0000313" key="2">
    <source>
        <dbReference type="EMBL" id="QIZ07536.1"/>
    </source>
</evidence>
<dbReference type="PANTHER" id="PTHR12110:SF41">
    <property type="entry name" value="INOSOSE DEHYDRATASE"/>
    <property type="match status" value="1"/>
</dbReference>
<evidence type="ECO:0000313" key="3">
    <source>
        <dbReference type="Proteomes" id="UP000501868"/>
    </source>
</evidence>
<gene>
    <name evidence="2" type="ORF">HFZ78_13010</name>
</gene>
<reference evidence="2 3" key="2">
    <citation type="submission" date="2020-04" db="EMBL/GenBank/DDBJ databases">
        <authorList>
            <person name="Fomenkov A."/>
            <person name="Anton B.P."/>
            <person name="Roberts R.J."/>
        </authorList>
    </citation>
    <scope>NUCLEOTIDE SEQUENCE [LARGE SCALE GENOMIC DNA]</scope>
    <source>
        <strain evidence="2 3">S2</strain>
    </source>
</reference>
<dbReference type="EMBL" id="CP051128">
    <property type="protein sequence ID" value="QIZ07536.1"/>
    <property type="molecule type" value="Genomic_DNA"/>
</dbReference>
<dbReference type="Gene3D" id="3.20.20.150">
    <property type="entry name" value="Divalent-metal-dependent TIM barrel enzymes"/>
    <property type="match status" value="1"/>
</dbReference>
<dbReference type="GO" id="GO:0016853">
    <property type="term" value="F:isomerase activity"/>
    <property type="evidence" value="ECO:0007669"/>
    <property type="project" value="UniProtKB-KW"/>
</dbReference>
<dbReference type="SUPFAM" id="SSF51658">
    <property type="entry name" value="Xylose isomerase-like"/>
    <property type="match status" value="1"/>
</dbReference>
<dbReference type="Pfam" id="PF01261">
    <property type="entry name" value="AP_endonuc_2"/>
    <property type="match status" value="1"/>
</dbReference>
<accession>A0A6H1P1W8</accession>
<evidence type="ECO:0000259" key="1">
    <source>
        <dbReference type="Pfam" id="PF01261"/>
    </source>
</evidence>
<dbReference type="AlphaFoldDB" id="A0A6H1P1W8"/>
<name>A0A6H1P1W8_PRIMG</name>